<name>A0A9P8SE21_9HYPO</name>
<keyword evidence="1" id="KW-0732">Signal</keyword>
<comment type="caution">
    <text evidence="3">The sequence shown here is derived from an EMBL/GenBank/DDBJ whole genome shotgun (WGS) entry which is preliminary data.</text>
</comment>
<dbReference type="AlphaFoldDB" id="A0A9P8SE21"/>
<dbReference type="Proteomes" id="UP000824596">
    <property type="component" value="Unassembled WGS sequence"/>
</dbReference>
<dbReference type="GeneID" id="68360501"/>
<protein>
    <submittedName>
        <fullName evidence="3">Necrosis-inducing factor domain-containing protein</fullName>
    </submittedName>
</protein>
<keyword evidence="4" id="KW-1185">Reference proteome</keyword>
<sequence>MSLLLVLLLALEPQVVVAAALAYGSPFTNATGISWRPSQAAQRTCGPITFAADPNLDPANWRQCAALYSHWTSENGTFGVANADHGPSYRPIVGQTDCALAVAPLASTTGPYLVGSKDIEAILQRSLRDFSYGSLLAVNGTVDCDVASGGRAPMSWKISKPDGVQ</sequence>
<feature type="domain" description="Ecp2 effector protein-like" evidence="2">
    <location>
        <begin position="44"/>
        <end position="144"/>
    </location>
</feature>
<feature type="signal peptide" evidence="1">
    <location>
        <begin position="1"/>
        <end position="18"/>
    </location>
</feature>
<proteinExistence type="predicted"/>
<dbReference type="EMBL" id="JAIZPD010000020">
    <property type="protein sequence ID" value="KAH0957591.1"/>
    <property type="molecule type" value="Genomic_DNA"/>
</dbReference>
<dbReference type="RefSeq" id="XP_044715105.1">
    <property type="nucleotide sequence ID" value="XM_044869843.1"/>
</dbReference>
<evidence type="ECO:0000313" key="4">
    <source>
        <dbReference type="Proteomes" id="UP000824596"/>
    </source>
</evidence>
<dbReference type="OrthoDB" id="4944568at2759"/>
<dbReference type="InterPro" id="IPR029226">
    <property type="entry name" value="Ecp2-like"/>
</dbReference>
<evidence type="ECO:0000259" key="2">
    <source>
        <dbReference type="Pfam" id="PF14856"/>
    </source>
</evidence>
<dbReference type="Pfam" id="PF14856">
    <property type="entry name" value="Hce2"/>
    <property type="match status" value="1"/>
</dbReference>
<feature type="chain" id="PRO_5040418859" evidence="1">
    <location>
        <begin position="19"/>
        <end position="165"/>
    </location>
</feature>
<accession>A0A9P8SE21</accession>
<gene>
    <name evidence="3" type="ORF">HRG_11373</name>
</gene>
<reference evidence="3" key="1">
    <citation type="submission" date="2021-09" db="EMBL/GenBank/DDBJ databases">
        <title>A high-quality genome of the endoparasitic fungus Hirsutella rhossiliensis with a comparison of Hirsutella genomes reveals transposable elements contributing to genome size variation.</title>
        <authorList>
            <person name="Lin R."/>
            <person name="Jiao Y."/>
            <person name="Sun X."/>
            <person name="Ling J."/>
            <person name="Xie B."/>
            <person name="Cheng X."/>
        </authorList>
    </citation>
    <scope>NUCLEOTIDE SEQUENCE</scope>
    <source>
        <strain evidence="3">HR02</strain>
    </source>
</reference>
<evidence type="ECO:0000256" key="1">
    <source>
        <dbReference type="SAM" id="SignalP"/>
    </source>
</evidence>
<organism evidence="3 4">
    <name type="scientific">Hirsutella rhossiliensis</name>
    <dbReference type="NCBI Taxonomy" id="111463"/>
    <lineage>
        <taxon>Eukaryota</taxon>
        <taxon>Fungi</taxon>
        <taxon>Dikarya</taxon>
        <taxon>Ascomycota</taxon>
        <taxon>Pezizomycotina</taxon>
        <taxon>Sordariomycetes</taxon>
        <taxon>Hypocreomycetidae</taxon>
        <taxon>Hypocreales</taxon>
        <taxon>Ophiocordycipitaceae</taxon>
        <taxon>Hirsutella</taxon>
    </lineage>
</organism>
<evidence type="ECO:0000313" key="3">
    <source>
        <dbReference type="EMBL" id="KAH0957591.1"/>
    </source>
</evidence>